<proteinExistence type="predicted"/>
<dbReference type="OrthoDB" id="794214at2"/>
<dbReference type="Proteomes" id="UP000236893">
    <property type="component" value="Unassembled WGS sequence"/>
</dbReference>
<feature type="compositionally biased region" description="Polar residues" evidence="1">
    <location>
        <begin position="216"/>
        <end position="228"/>
    </location>
</feature>
<name>A0A2S5A8T3_9SPHI</name>
<keyword evidence="2" id="KW-0732">Signal</keyword>
<sequence>MKFLTKTLLTLALVFGIWSTSFAQNPGISPSVHDFNGISVGGPINVIVTMGNEEALKIEASEENLKNLIAEVKNNTLVLKLKNSNYTWKRNEDNITAYVTAKQLNNLSVGGSGTLKIEGTLKTNDADITVSGSGSIQVTIETSSLESTVSGSGNIKISGTADKSDIKVSGSGEFKGQDLKTNNTSAVISGSGHANVHTDGKLDAVISGSGSVNYSGAATNIDTRTSGSGRVKKVD</sequence>
<dbReference type="InterPro" id="IPR021255">
    <property type="entry name" value="DUF2807"/>
</dbReference>
<evidence type="ECO:0000313" key="4">
    <source>
        <dbReference type="EMBL" id="POY38523.1"/>
    </source>
</evidence>
<feature type="signal peptide" evidence="2">
    <location>
        <begin position="1"/>
        <end position="23"/>
    </location>
</feature>
<gene>
    <name evidence="4" type="ORF">C3K47_03770</name>
</gene>
<comment type="caution">
    <text evidence="4">The sequence shown here is derived from an EMBL/GenBank/DDBJ whole genome shotgun (WGS) entry which is preliminary data.</text>
</comment>
<evidence type="ECO:0000256" key="2">
    <source>
        <dbReference type="SAM" id="SignalP"/>
    </source>
</evidence>
<organism evidence="4 5">
    <name type="scientific">Solitalea longa</name>
    <dbReference type="NCBI Taxonomy" id="2079460"/>
    <lineage>
        <taxon>Bacteria</taxon>
        <taxon>Pseudomonadati</taxon>
        <taxon>Bacteroidota</taxon>
        <taxon>Sphingobacteriia</taxon>
        <taxon>Sphingobacteriales</taxon>
        <taxon>Sphingobacteriaceae</taxon>
        <taxon>Solitalea</taxon>
    </lineage>
</organism>
<dbReference type="PANTHER" id="PTHR39200:SF1">
    <property type="entry name" value="AUTO-TRANSPORTER ADHESIN HEAD GIN DOMAIN-CONTAINING PROTEIN-RELATED"/>
    <property type="match status" value="1"/>
</dbReference>
<protein>
    <submittedName>
        <fullName evidence="4">DUF2807 domain-containing protein</fullName>
    </submittedName>
</protein>
<feature type="chain" id="PRO_5015522997" evidence="2">
    <location>
        <begin position="24"/>
        <end position="235"/>
    </location>
</feature>
<dbReference type="RefSeq" id="WP_103787780.1">
    <property type="nucleotide sequence ID" value="NZ_PQVF01000002.1"/>
</dbReference>
<dbReference type="AlphaFoldDB" id="A0A2S5A8T3"/>
<feature type="domain" description="Putative auto-transporter adhesin head GIN" evidence="3">
    <location>
        <begin position="34"/>
        <end position="217"/>
    </location>
</feature>
<reference evidence="4 5" key="1">
    <citation type="submission" date="2018-01" db="EMBL/GenBank/DDBJ databases">
        <authorList>
            <person name="Gaut B.S."/>
            <person name="Morton B.R."/>
            <person name="Clegg M.T."/>
            <person name="Duvall M.R."/>
        </authorList>
    </citation>
    <scope>NUCLEOTIDE SEQUENCE [LARGE SCALE GENOMIC DNA]</scope>
    <source>
        <strain evidence="4 5">HR-AV</strain>
    </source>
</reference>
<dbReference type="Pfam" id="PF10988">
    <property type="entry name" value="DUF2807"/>
    <property type="match status" value="1"/>
</dbReference>
<keyword evidence="5" id="KW-1185">Reference proteome</keyword>
<evidence type="ECO:0000259" key="3">
    <source>
        <dbReference type="Pfam" id="PF10988"/>
    </source>
</evidence>
<evidence type="ECO:0000256" key="1">
    <source>
        <dbReference type="SAM" id="MobiDB-lite"/>
    </source>
</evidence>
<feature type="region of interest" description="Disordered" evidence="1">
    <location>
        <begin position="216"/>
        <end position="235"/>
    </location>
</feature>
<dbReference type="PANTHER" id="PTHR39200">
    <property type="entry name" value="HYPOTHETICAL EXPORTED PROTEIN"/>
    <property type="match status" value="1"/>
</dbReference>
<accession>A0A2S5A8T3</accession>
<dbReference type="Gene3D" id="2.160.20.120">
    <property type="match status" value="1"/>
</dbReference>
<dbReference type="EMBL" id="PQVF01000002">
    <property type="protein sequence ID" value="POY38523.1"/>
    <property type="molecule type" value="Genomic_DNA"/>
</dbReference>
<evidence type="ECO:0000313" key="5">
    <source>
        <dbReference type="Proteomes" id="UP000236893"/>
    </source>
</evidence>